<sequence>MVLLNVSLQIVRILFSKRRKYTNTPWIRILIWAAYLSADWVATVSLGTLSSSQEDSDDKFMDPNYTLMEFSAPFLLLHLGNPNTITAYSLKDNELLGLVVQVGVAFYVFPRDNTKFNQVLRFFDMNKFLERYWYMKWEKVDDMKKPFFSLLLHMTNDAKDLRSLLKHRGDYVITN</sequence>
<gene>
    <name evidence="2" type="ORF">VITISV_007060</name>
</gene>
<organism evidence="2">
    <name type="scientific">Vitis vinifera</name>
    <name type="common">Grape</name>
    <dbReference type="NCBI Taxonomy" id="29760"/>
    <lineage>
        <taxon>Eukaryota</taxon>
        <taxon>Viridiplantae</taxon>
        <taxon>Streptophyta</taxon>
        <taxon>Embryophyta</taxon>
        <taxon>Tracheophyta</taxon>
        <taxon>Spermatophyta</taxon>
        <taxon>Magnoliopsida</taxon>
        <taxon>eudicotyledons</taxon>
        <taxon>Gunneridae</taxon>
        <taxon>Pentapetalae</taxon>
        <taxon>rosids</taxon>
        <taxon>Vitales</taxon>
        <taxon>Vitaceae</taxon>
        <taxon>Viteae</taxon>
        <taxon>Vitis</taxon>
    </lineage>
</organism>
<evidence type="ECO:0000313" key="2">
    <source>
        <dbReference type="EMBL" id="CAN82813.1"/>
    </source>
</evidence>
<dbReference type="ExpressionAtlas" id="A5B3G0">
    <property type="expression patterns" value="baseline and differential"/>
</dbReference>
<accession>A5B3G0</accession>
<dbReference type="AlphaFoldDB" id="A5B3G0"/>
<protein>
    <recommendedName>
        <fullName evidence="1">DUF4220 domain-containing protein</fullName>
    </recommendedName>
</protein>
<name>A5B3G0_VITVI</name>
<reference evidence="2" key="1">
    <citation type="journal article" date="2007" name="PLoS ONE">
        <title>The first genome sequence of an elite grapevine cultivar (Pinot noir Vitis vinifera L.): coping with a highly heterozygous genome.</title>
        <authorList>
            <person name="Velasco R."/>
            <person name="Zharkikh A."/>
            <person name="Troggio M."/>
            <person name="Cartwright D.A."/>
            <person name="Cestaro A."/>
            <person name="Pruss D."/>
            <person name="Pindo M."/>
            <person name="FitzGerald L.M."/>
            <person name="Vezzulli S."/>
            <person name="Reid J."/>
            <person name="Malacarne G."/>
            <person name="Iliev D."/>
            <person name="Coppola G."/>
            <person name="Wardell B."/>
            <person name="Micheletti D."/>
            <person name="Macalma T."/>
            <person name="Facci M."/>
            <person name="Mitchell J.T."/>
            <person name="Perazzolli M."/>
            <person name="Eldredge G."/>
            <person name="Gatto P."/>
            <person name="Oyzerski R."/>
            <person name="Moretto M."/>
            <person name="Gutin N."/>
            <person name="Stefanini M."/>
            <person name="Chen Y."/>
            <person name="Segala C."/>
            <person name="Davenport C."/>
            <person name="Dematte L."/>
            <person name="Mraz A."/>
            <person name="Battilana J."/>
            <person name="Stormo K."/>
            <person name="Costa F."/>
            <person name="Tao Q."/>
            <person name="Si-Ammour A."/>
            <person name="Harkins T."/>
            <person name="Lackey A."/>
            <person name="Perbost C."/>
            <person name="Taillon B."/>
            <person name="Stella A."/>
            <person name="Solovyev V."/>
            <person name="Fawcett J.A."/>
            <person name="Sterck L."/>
            <person name="Vandepoele K."/>
            <person name="Grando S.M."/>
            <person name="Toppo S."/>
            <person name="Moser C."/>
            <person name="Lanchbury J."/>
            <person name="Bogden R."/>
            <person name="Skolnick M."/>
            <person name="Sgaramella V."/>
            <person name="Bhatnagar S.K."/>
            <person name="Fontana P."/>
            <person name="Gutin A."/>
            <person name="Van de Peer Y."/>
            <person name="Salamini F."/>
            <person name="Viola R."/>
        </authorList>
    </citation>
    <scope>NUCLEOTIDE SEQUENCE</scope>
</reference>
<dbReference type="InterPro" id="IPR025315">
    <property type="entry name" value="DUF4220"/>
</dbReference>
<dbReference type="Pfam" id="PF13968">
    <property type="entry name" value="DUF4220"/>
    <property type="match status" value="1"/>
</dbReference>
<dbReference type="EMBL" id="AM445286">
    <property type="protein sequence ID" value="CAN82813.1"/>
    <property type="molecule type" value="Genomic_DNA"/>
</dbReference>
<evidence type="ECO:0000259" key="1">
    <source>
        <dbReference type="Pfam" id="PF13968"/>
    </source>
</evidence>
<feature type="domain" description="DUF4220" evidence="1">
    <location>
        <begin position="32"/>
        <end position="144"/>
    </location>
</feature>
<proteinExistence type="predicted"/>
<dbReference type="PANTHER" id="PTHR31325">
    <property type="entry name" value="OS01G0798800 PROTEIN-RELATED"/>
    <property type="match status" value="1"/>
</dbReference>